<dbReference type="VEuPathDB" id="FungiDB:VP01_246g4"/>
<dbReference type="AlphaFoldDB" id="A0A0L6V619"/>
<proteinExistence type="predicted"/>
<sequence length="107" mass="11919">MGNFASKMGWKSKSHSQSSLSQAVFQAFRNSQMNPPHPITRKPTLLQRPRWSQWFGKQAEEDVRSSSFKSSFTARASASMQVEISVLSLDFYAPNLNNTPPGTAALL</sequence>
<reference evidence="1 2" key="1">
    <citation type="submission" date="2015-08" db="EMBL/GenBank/DDBJ databases">
        <title>Next Generation Sequencing and Analysis of the Genome of Puccinia sorghi L Schw, the Causal Agent of Maize Common Rust.</title>
        <authorList>
            <person name="Rochi L."/>
            <person name="Burguener G."/>
            <person name="Darino M."/>
            <person name="Turjanski A."/>
            <person name="Kreff E."/>
            <person name="Dieguez M.J."/>
            <person name="Sacco F."/>
        </authorList>
    </citation>
    <scope>NUCLEOTIDE SEQUENCE [LARGE SCALE GENOMIC DNA]</scope>
    <source>
        <strain evidence="1 2">RO10H11247</strain>
    </source>
</reference>
<evidence type="ECO:0000313" key="1">
    <source>
        <dbReference type="EMBL" id="KNZ56203.1"/>
    </source>
</evidence>
<accession>A0A0L6V619</accession>
<dbReference type="EMBL" id="LAVV01007358">
    <property type="protein sequence ID" value="KNZ56203.1"/>
    <property type="molecule type" value="Genomic_DNA"/>
</dbReference>
<keyword evidence="2" id="KW-1185">Reference proteome</keyword>
<evidence type="ECO:0000313" key="2">
    <source>
        <dbReference type="Proteomes" id="UP000037035"/>
    </source>
</evidence>
<name>A0A0L6V619_9BASI</name>
<gene>
    <name evidence="1" type="ORF">VP01_246g4</name>
</gene>
<protein>
    <submittedName>
        <fullName evidence="1">Uncharacterized protein</fullName>
    </submittedName>
</protein>
<comment type="caution">
    <text evidence="1">The sequence shown here is derived from an EMBL/GenBank/DDBJ whole genome shotgun (WGS) entry which is preliminary data.</text>
</comment>
<organism evidence="1 2">
    <name type="scientific">Puccinia sorghi</name>
    <dbReference type="NCBI Taxonomy" id="27349"/>
    <lineage>
        <taxon>Eukaryota</taxon>
        <taxon>Fungi</taxon>
        <taxon>Dikarya</taxon>
        <taxon>Basidiomycota</taxon>
        <taxon>Pucciniomycotina</taxon>
        <taxon>Pucciniomycetes</taxon>
        <taxon>Pucciniales</taxon>
        <taxon>Pucciniaceae</taxon>
        <taxon>Puccinia</taxon>
    </lineage>
</organism>
<dbReference type="Proteomes" id="UP000037035">
    <property type="component" value="Unassembled WGS sequence"/>
</dbReference>